<dbReference type="RefSeq" id="WP_377129602.1">
    <property type="nucleotide sequence ID" value="NZ_JBHUHN010000001.1"/>
</dbReference>
<sequence>MNRLILLSLLIPCLAFGQHTKGVKRGKYYIGVDLKGKEAVLANKYCTCFNNHKYNPTQRRSFFPFNKAASVRLISFTLPSDINQPDDYSLAYTPVSAGHYKINTRQIKESKILSGAAVDSLTDMMYNVGYTPIKLNFKLVSARYNCYDPHNAILFFNNEGEVNEYIELCFDCERYFLSSSKIKNTIYCDQKYDMLKGFFVAQGIKYGTVLP</sequence>
<dbReference type="Proteomes" id="UP001597601">
    <property type="component" value="Unassembled WGS sequence"/>
</dbReference>
<comment type="caution">
    <text evidence="1">The sequence shown here is derived from an EMBL/GenBank/DDBJ whole genome shotgun (WGS) entry which is preliminary data.</text>
</comment>
<organism evidence="1 2">
    <name type="scientific">Mucilaginibacter antarcticus</name>
    <dbReference type="NCBI Taxonomy" id="1855725"/>
    <lineage>
        <taxon>Bacteria</taxon>
        <taxon>Pseudomonadati</taxon>
        <taxon>Bacteroidota</taxon>
        <taxon>Sphingobacteriia</taxon>
        <taxon>Sphingobacteriales</taxon>
        <taxon>Sphingobacteriaceae</taxon>
        <taxon>Mucilaginibacter</taxon>
    </lineage>
</organism>
<dbReference type="EMBL" id="JBHUON010000022">
    <property type="protein sequence ID" value="MFD2866187.1"/>
    <property type="molecule type" value="Genomic_DNA"/>
</dbReference>
<accession>A0ABW5XSV8</accession>
<protein>
    <submittedName>
        <fullName evidence="1">Uncharacterized protein</fullName>
    </submittedName>
</protein>
<name>A0ABW5XSV8_9SPHI</name>
<evidence type="ECO:0000313" key="2">
    <source>
        <dbReference type="Proteomes" id="UP001597601"/>
    </source>
</evidence>
<evidence type="ECO:0000313" key="1">
    <source>
        <dbReference type="EMBL" id="MFD2866187.1"/>
    </source>
</evidence>
<reference evidence="2" key="1">
    <citation type="journal article" date="2019" name="Int. J. Syst. Evol. Microbiol.">
        <title>The Global Catalogue of Microorganisms (GCM) 10K type strain sequencing project: providing services to taxonomists for standard genome sequencing and annotation.</title>
        <authorList>
            <consortium name="The Broad Institute Genomics Platform"/>
            <consortium name="The Broad Institute Genome Sequencing Center for Infectious Disease"/>
            <person name="Wu L."/>
            <person name="Ma J."/>
        </authorList>
    </citation>
    <scope>NUCLEOTIDE SEQUENCE [LARGE SCALE GENOMIC DNA]</scope>
    <source>
        <strain evidence="2">KCTC 52232</strain>
    </source>
</reference>
<proteinExistence type="predicted"/>
<gene>
    <name evidence="1" type="ORF">ACFSYC_15930</name>
</gene>
<keyword evidence="2" id="KW-1185">Reference proteome</keyword>